<evidence type="ECO:0000259" key="3">
    <source>
        <dbReference type="PROSITE" id="PS01124"/>
    </source>
</evidence>
<dbReference type="CDD" id="cd03137">
    <property type="entry name" value="GATase1_AraC_1"/>
    <property type="match status" value="1"/>
</dbReference>
<proteinExistence type="predicted"/>
<gene>
    <name evidence="4" type="ORF">WI41_16240</name>
</gene>
<dbReference type="InterPro" id="IPR052158">
    <property type="entry name" value="INH-QAR"/>
</dbReference>
<dbReference type="Gene3D" id="1.10.10.60">
    <property type="entry name" value="Homeodomain-like"/>
    <property type="match status" value="1"/>
</dbReference>
<dbReference type="PROSITE" id="PS01124">
    <property type="entry name" value="HTH_ARAC_FAMILY_2"/>
    <property type="match status" value="1"/>
</dbReference>
<dbReference type="InterPro" id="IPR009057">
    <property type="entry name" value="Homeodomain-like_sf"/>
</dbReference>
<comment type="caution">
    <text evidence="4">The sequence shown here is derived from an EMBL/GenBank/DDBJ whole genome shotgun (WGS) entry which is preliminary data.</text>
</comment>
<dbReference type="EMBL" id="LOTQ01000024">
    <property type="protein sequence ID" value="KVA06728.1"/>
    <property type="molecule type" value="Genomic_DNA"/>
</dbReference>
<dbReference type="GO" id="GO:0003700">
    <property type="term" value="F:DNA-binding transcription factor activity"/>
    <property type="evidence" value="ECO:0007669"/>
    <property type="project" value="InterPro"/>
</dbReference>
<dbReference type="AlphaFoldDB" id="A0AAP1G7M4"/>
<dbReference type="InterPro" id="IPR002818">
    <property type="entry name" value="DJ-1/PfpI"/>
</dbReference>
<dbReference type="GO" id="GO:0043565">
    <property type="term" value="F:sequence-specific DNA binding"/>
    <property type="evidence" value="ECO:0007669"/>
    <property type="project" value="InterPro"/>
</dbReference>
<keyword evidence="2" id="KW-0804">Transcription</keyword>
<keyword evidence="1" id="KW-0805">Transcription regulation</keyword>
<dbReference type="SMART" id="SM00342">
    <property type="entry name" value="HTH_ARAC"/>
    <property type="match status" value="1"/>
</dbReference>
<organism evidence="4 5">
    <name type="scientific">Burkholderia latens</name>
    <dbReference type="NCBI Taxonomy" id="488446"/>
    <lineage>
        <taxon>Bacteria</taxon>
        <taxon>Pseudomonadati</taxon>
        <taxon>Pseudomonadota</taxon>
        <taxon>Betaproteobacteria</taxon>
        <taxon>Burkholderiales</taxon>
        <taxon>Burkholderiaceae</taxon>
        <taxon>Burkholderia</taxon>
        <taxon>Burkholderia cepacia complex</taxon>
    </lineage>
</organism>
<name>A0AAP1G7M4_9BURK</name>
<dbReference type="SUPFAM" id="SSF46689">
    <property type="entry name" value="Homeodomain-like"/>
    <property type="match status" value="2"/>
</dbReference>
<dbReference type="PANTHER" id="PTHR43130">
    <property type="entry name" value="ARAC-FAMILY TRANSCRIPTIONAL REGULATOR"/>
    <property type="match status" value="1"/>
</dbReference>
<dbReference type="InterPro" id="IPR018060">
    <property type="entry name" value="HTH_AraC"/>
</dbReference>
<dbReference type="Gene3D" id="3.40.50.880">
    <property type="match status" value="1"/>
</dbReference>
<dbReference type="InterPro" id="IPR029062">
    <property type="entry name" value="Class_I_gatase-like"/>
</dbReference>
<evidence type="ECO:0000256" key="1">
    <source>
        <dbReference type="ARBA" id="ARBA00023015"/>
    </source>
</evidence>
<accession>A0AAP1G7M4</accession>
<dbReference type="Pfam" id="PF12833">
    <property type="entry name" value="HTH_18"/>
    <property type="match status" value="1"/>
</dbReference>
<reference evidence="4 5" key="1">
    <citation type="submission" date="2015-11" db="EMBL/GenBank/DDBJ databases">
        <title>Expanding the genomic diversity of Burkholderia species for the development of highly accurate diagnostics.</title>
        <authorList>
            <person name="Sahl J."/>
            <person name="Keim P."/>
            <person name="Wagner D."/>
        </authorList>
    </citation>
    <scope>NUCLEOTIDE SEQUENCE [LARGE SCALE GENOMIC DNA]</scope>
    <source>
        <strain evidence="4 5">RF32-BP12</strain>
    </source>
</reference>
<protein>
    <submittedName>
        <fullName evidence="4">AraC family transcriptional regulator</fullName>
    </submittedName>
</protein>
<dbReference type="Proteomes" id="UP000056450">
    <property type="component" value="Unassembled WGS sequence"/>
</dbReference>
<dbReference type="PANTHER" id="PTHR43130:SF3">
    <property type="entry name" value="HTH-TYPE TRANSCRIPTIONAL REGULATOR RV1931C"/>
    <property type="match status" value="1"/>
</dbReference>
<feature type="domain" description="HTH araC/xylS-type" evidence="3">
    <location>
        <begin position="212"/>
        <end position="310"/>
    </location>
</feature>
<sequence length="319" mass="35318">MRRIGLVLVPQFQVMSLLALSVFDIANLRAGRSLYEVSVISEDGGPVAASFGMSASTEPARLSDLHTVFVGASLSTPPPRVTDSMRELLLELSGKVERLASICLGAFLLADTGLLDGRRATTHWAFLDRFQNGYPAVTVERDCIFVRDGNVWSSAGMSTAIDMALAMLEEDLGPDIAHQVAKDLVLERWRRSGLQPQSSVLIEHPARTNRIHDVITHIRANLGTDLTVDKLADVARMSKRQFTRRFKDETGLTPAKAVERIRLETARDFVTSSSWTIDTIARETGYADPERMRRSFVRAFGEPPQALRRQRKAEPAGTD</sequence>
<evidence type="ECO:0000313" key="4">
    <source>
        <dbReference type="EMBL" id="KVA06728.1"/>
    </source>
</evidence>
<dbReference type="RefSeq" id="WP_038570466.1">
    <property type="nucleotide sequence ID" value="NZ_CP072606.1"/>
</dbReference>
<evidence type="ECO:0000256" key="2">
    <source>
        <dbReference type="ARBA" id="ARBA00023163"/>
    </source>
</evidence>
<dbReference type="SUPFAM" id="SSF52317">
    <property type="entry name" value="Class I glutamine amidotransferase-like"/>
    <property type="match status" value="1"/>
</dbReference>
<dbReference type="Pfam" id="PF01965">
    <property type="entry name" value="DJ-1_PfpI"/>
    <property type="match status" value="1"/>
</dbReference>
<evidence type="ECO:0000313" key="5">
    <source>
        <dbReference type="Proteomes" id="UP000056450"/>
    </source>
</evidence>